<dbReference type="KEGG" id="lbc:LACBIDRAFT_310368"/>
<feature type="region of interest" description="Disordered" evidence="6">
    <location>
        <begin position="147"/>
        <end position="176"/>
    </location>
</feature>
<feature type="compositionally biased region" description="Low complexity" evidence="6">
    <location>
        <begin position="63"/>
        <end position="73"/>
    </location>
</feature>
<feature type="compositionally biased region" description="Basic residues" evidence="6">
    <location>
        <begin position="220"/>
        <end position="237"/>
    </location>
</feature>
<keyword evidence="5" id="KW-0539">Nucleus</keyword>
<dbReference type="PANTHER" id="PTHR47338">
    <property type="entry name" value="ZN(II)2CYS6 TRANSCRIPTION FACTOR (EUROFUNG)-RELATED"/>
    <property type="match status" value="1"/>
</dbReference>
<sequence length="932" mass="103106">MAASTSSDLYSPFQQQNMPNEDNPPSSEDGSGVHSPVLFSTSYTGDSNSFRYQHDSTPNLHLPYNPTTYPPTNQQSPLLDSPSAHRHPTTAFNNNFTRVDLHAPRFPGSPVDFRHTAPASYPRQSPIEADHKHVTPLVLPAVERTVPSSASPVASTSKCSPVAATTTSNTTSTDHRKEISTAVIACRQCRSRKIRCDSTRPVCNNCVRRSNECEYDAVPKRRGPDKRPGTRQRSCKKRPSDGSVPPPPKRKRVTSGGSVATPPPQLSQADLAPTRVKENFGDANSKRVFAGLPLSRYHLEHHHHNHHVQSSDLRDRGAHFKHEVPLSPAYRRPTHHQHPSSSASPPYMYDQSHHHPYIKPPSSFPRQLDVNTFQSPAVDQEHGHRLTPPNQGYHKGESEQRVWWEHILKTHTIENTSPHLSFIPSAYLFSQLQNEGTPHPSLVQPAFILAALATAKLIKSSSVEEGAEGKRAALVLRADAGRALDDAWRGGWVDVGLVEAAAILALFESCAHPDHTPDRFARSLVTLDELIRSLSLTSIDAHDRDVVRFPPGQVPVVLLDGGGEEGERKCSCVGFANDSHTRIGGAAGGDSHNVGEDAHSVSGGAGAGDSPTNSTCSPTLPWDPAWTAREIRNEEVRRLCWGALVLVAGFSAQCAAFNKDMPNFYLMNPTNYALLFPGEVFDRVSRPPTSNSNSLCPKESVWALYCRSLLLWSFCTRDDTKNFRTRDDCSRDAAGSFCTRDDVLVDEEQKAEDIQETWVEAQAIEDALDGHGCGLEVGVVYMCREIISNMHGLDSGPKNTPGPLFKRKQAEEWLFYQDQVIRRVTATIHQLNTPEGYQLTRRPFRVTWFLNQLAICLMLWRNDRSLDDALKLAKSILQIVDVMNALWECPANQQHSDALRQRLTEACRITALEPPLPANYSVPSFVRPSGSG</sequence>
<dbReference type="AlphaFoldDB" id="B0DU73"/>
<reference evidence="8 9" key="1">
    <citation type="journal article" date="2008" name="Nature">
        <title>The genome of Laccaria bicolor provides insights into mycorrhizal symbiosis.</title>
        <authorList>
            <person name="Martin F."/>
            <person name="Aerts A."/>
            <person name="Ahren D."/>
            <person name="Brun A."/>
            <person name="Danchin E.G.J."/>
            <person name="Duchaussoy F."/>
            <person name="Gibon J."/>
            <person name="Kohler A."/>
            <person name="Lindquist E."/>
            <person name="Pereda V."/>
            <person name="Salamov A."/>
            <person name="Shapiro H.J."/>
            <person name="Wuyts J."/>
            <person name="Blaudez D."/>
            <person name="Buee M."/>
            <person name="Brokstein P."/>
            <person name="Canbaeck B."/>
            <person name="Cohen D."/>
            <person name="Courty P.E."/>
            <person name="Coutinho P.M."/>
            <person name="Delaruelle C."/>
            <person name="Detter J.C."/>
            <person name="Deveau A."/>
            <person name="DiFazio S."/>
            <person name="Duplessis S."/>
            <person name="Fraissinet-Tachet L."/>
            <person name="Lucic E."/>
            <person name="Frey-Klett P."/>
            <person name="Fourrey C."/>
            <person name="Feussner I."/>
            <person name="Gay G."/>
            <person name="Grimwood J."/>
            <person name="Hoegger P.J."/>
            <person name="Jain P."/>
            <person name="Kilaru S."/>
            <person name="Labbe J."/>
            <person name="Lin Y.C."/>
            <person name="Legue V."/>
            <person name="Le Tacon F."/>
            <person name="Marmeisse R."/>
            <person name="Melayah D."/>
            <person name="Montanini B."/>
            <person name="Muratet M."/>
            <person name="Nehls U."/>
            <person name="Niculita-Hirzel H."/>
            <person name="Oudot-Le Secq M.P."/>
            <person name="Peter M."/>
            <person name="Quesneville H."/>
            <person name="Rajashekar B."/>
            <person name="Reich M."/>
            <person name="Rouhier N."/>
            <person name="Schmutz J."/>
            <person name="Yin T."/>
            <person name="Chalot M."/>
            <person name="Henrissat B."/>
            <person name="Kuees U."/>
            <person name="Lucas S."/>
            <person name="Van de Peer Y."/>
            <person name="Podila G.K."/>
            <person name="Polle A."/>
            <person name="Pukkila P.J."/>
            <person name="Richardson P.M."/>
            <person name="Rouze P."/>
            <person name="Sanders I.R."/>
            <person name="Stajich J.E."/>
            <person name="Tunlid A."/>
            <person name="Tuskan G."/>
            <person name="Grigoriev I.V."/>
        </authorList>
    </citation>
    <scope>NUCLEOTIDE SEQUENCE [LARGE SCALE GENOMIC DNA]</scope>
    <source>
        <strain evidence="9">S238N-H82 / ATCC MYA-4686</strain>
    </source>
</reference>
<feature type="domain" description="Zn(2)-C6 fungal-type" evidence="7">
    <location>
        <begin position="185"/>
        <end position="215"/>
    </location>
</feature>
<keyword evidence="2" id="KW-0479">Metal-binding</keyword>
<dbReference type="GO" id="GO:0000981">
    <property type="term" value="F:DNA-binding transcription factor activity, RNA polymerase II-specific"/>
    <property type="evidence" value="ECO:0007669"/>
    <property type="project" value="InterPro"/>
</dbReference>
<dbReference type="PROSITE" id="PS50048">
    <property type="entry name" value="ZN2_CY6_FUNGAL_2"/>
    <property type="match status" value="1"/>
</dbReference>
<name>B0DU73_LACBS</name>
<evidence type="ECO:0000256" key="6">
    <source>
        <dbReference type="SAM" id="MobiDB-lite"/>
    </source>
</evidence>
<feature type="region of interest" description="Disordered" evidence="6">
    <location>
        <begin position="325"/>
        <end position="355"/>
    </location>
</feature>
<dbReference type="InterPro" id="IPR001138">
    <property type="entry name" value="Zn2Cys6_DnaBD"/>
</dbReference>
<dbReference type="GO" id="GO:0008270">
    <property type="term" value="F:zinc ion binding"/>
    <property type="evidence" value="ECO:0007669"/>
    <property type="project" value="InterPro"/>
</dbReference>
<feature type="compositionally biased region" description="Low complexity" evidence="6">
    <location>
        <begin position="147"/>
        <end position="157"/>
    </location>
</feature>
<dbReference type="CDD" id="cd00067">
    <property type="entry name" value="GAL4"/>
    <property type="match status" value="1"/>
</dbReference>
<protein>
    <submittedName>
        <fullName evidence="8">Predicted protein</fullName>
    </submittedName>
</protein>
<comment type="subcellular location">
    <subcellularLocation>
        <location evidence="1">Nucleus</location>
    </subcellularLocation>
</comment>
<dbReference type="Pfam" id="PF00172">
    <property type="entry name" value="Zn_clus"/>
    <property type="match status" value="1"/>
</dbReference>
<dbReference type="InParanoid" id="B0DU73"/>
<gene>
    <name evidence="8" type="ORF">LACBIDRAFT_310368</name>
</gene>
<evidence type="ECO:0000313" key="8">
    <source>
        <dbReference type="EMBL" id="EDR01854.1"/>
    </source>
</evidence>
<evidence type="ECO:0000256" key="1">
    <source>
        <dbReference type="ARBA" id="ARBA00004123"/>
    </source>
</evidence>
<dbReference type="InterPro" id="IPR036864">
    <property type="entry name" value="Zn2-C6_fun-type_DNA-bd_sf"/>
</dbReference>
<dbReference type="SUPFAM" id="SSF57701">
    <property type="entry name" value="Zn2/Cys6 DNA-binding domain"/>
    <property type="match status" value="1"/>
</dbReference>
<accession>B0DU73</accession>
<dbReference type="Gene3D" id="4.10.240.10">
    <property type="entry name" value="Zn(2)-C6 fungal-type DNA-binding domain"/>
    <property type="match status" value="1"/>
</dbReference>
<dbReference type="GO" id="GO:0005634">
    <property type="term" value="C:nucleus"/>
    <property type="evidence" value="ECO:0007669"/>
    <property type="project" value="UniProtKB-SubCell"/>
</dbReference>
<feature type="region of interest" description="Disordered" evidence="6">
    <location>
        <begin position="1"/>
        <end position="86"/>
    </location>
</feature>
<evidence type="ECO:0000256" key="4">
    <source>
        <dbReference type="ARBA" id="ARBA00023163"/>
    </source>
</evidence>
<feature type="region of interest" description="Disordered" evidence="6">
    <location>
        <begin position="586"/>
        <end position="618"/>
    </location>
</feature>
<feature type="compositionally biased region" description="Polar residues" evidence="6">
    <location>
        <begin position="38"/>
        <end position="59"/>
    </location>
</feature>
<proteinExistence type="predicted"/>
<evidence type="ECO:0000313" key="9">
    <source>
        <dbReference type="Proteomes" id="UP000001194"/>
    </source>
</evidence>
<dbReference type="SMART" id="SM00066">
    <property type="entry name" value="GAL4"/>
    <property type="match status" value="1"/>
</dbReference>
<dbReference type="InterPro" id="IPR050815">
    <property type="entry name" value="TF_fung"/>
</dbReference>
<dbReference type="EMBL" id="DS547135">
    <property type="protein sequence ID" value="EDR01854.1"/>
    <property type="molecule type" value="Genomic_DNA"/>
</dbReference>
<feature type="compositionally biased region" description="Polar residues" evidence="6">
    <location>
        <begin position="1"/>
        <end position="29"/>
    </location>
</feature>
<evidence type="ECO:0000256" key="3">
    <source>
        <dbReference type="ARBA" id="ARBA00023015"/>
    </source>
</evidence>
<dbReference type="HOGENOM" id="CLU_010791_0_0_1"/>
<dbReference type="Proteomes" id="UP000001194">
    <property type="component" value="Unassembled WGS sequence"/>
</dbReference>
<feature type="region of interest" description="Disordered" evidence="6">
    <location>
        <begin position="217"/>
        <end position="272"/>
    </location>
</feature>
<keyword evidence="3" id="KW-0805">Transcription regulation</keyword>
<evidence type="ECO:0000259" key="7">
    <source>
        <dbReference type="PROSITE" id="PS50048"/>
    </source>
</evidence>
<dbReference type="GeneID" id="6083126"/>
<evidence type="ECO:0000256" key="2">
    <source>
        <dbReference type="ARBA" id="ARBA00022723"/>
    </source>
</evidence>
<organism evidence="9">
    <name type="scientific">Laccaria bicolor (strain S238N-H82 / ATCC MYA-4686)</name>
    <name type="common">Bicoloured deceiver</name>
    <name type="synonym">Laccaria laccata var. bicolor</name>
    <dbReference type="NCBI Taxonomy" id="486041"/>
    <lineage>
        <taxon>Eukaryota</taxon>
        <taxon>Fungi</taxon>
        <taxon>Dikarya</taxon>
        <taxon>Basidiomycota</taxon>
        <taxon>Agaricomycotina</taxon>
        <taxon>Agaricomycetes</taxon>
        <taxon>Agaricomycetidae</taxon>
        <taxon>Agaricales</taxon>
        <taxon>Agaricineae</taxon>
        <taxon>Hydnangiaceae</taxon>
        <taxon>Laccaria</taxon>
    </lineage>
</organism>
<dbReference type="OrthoDB" id="10261408at2759"/>
<dbReference type="PANTHER" id="PTHR47338:SF5">
    <property type="entry name" value="ZN(II)2CYS6 TRANSCRIPTION FACTOR (EUROFUNG)"/>
    <property type="match status" value="1"/>
</dbReference>
<dbReference type="PROSITE" id="PS00463">
    <property type="entry name" value="ZN2_CY6_FUNGAL_1"/>
    <property type="match status" value="1"/>
</dbReference>
<evidence type="ECO:0000256" key="5">
    <source>
        <dbReference type="ARBA" id="ARBA00023242"/>
    </source>
</evidence>
<keyword evidence="9" id="KW-1185">Reference proteome</keyword>
<dbReference type="RefSeq" id="XP_001887464.1">
    <property type="nucleotide sequence ID" value="XM_001887429.1"/>
</dbReference>
<keyword evidence="4" id="KW-0804">Transcription</keyword>